<name>A0ABR0M2E2_9PEZI</name>
<comment type="caution">
    <text evidence="2">The sequence shown here is derived from an EMBL/GenBank/DDBJ whole genome shotgun (WGS) entry which is preliminary data.</text>
</comment>
<reference evidence="2 3" key="1">
    <citation type="submission" date="2023-08" db="EMBL/GenBank/DDBJ databases">
        <title>Black Yeasts Isolated from many extreme environments.</title>
        <authorList>
            <person name="Coleine C."/>
            <person name="Stajich J.E."/>
            <person name="Selbmann L."/>
        </authorList>
    </citation>
    <scope>NUCLEOTIDE SEQUENCE [LARGE SCALE GENOMIC DNA]</scope>
    <source>
        <strain evidence="2 3">CCFEE 536</strain>
    </source>
</reference>
<keyword evidence="3" id="KW-1185">Reference proteome</keyword>
<feature type="region of interest" description="Disordered" evidence="1">
    <location>
        <begin position="1"/>
        <end position="70"/>
    </location>
</feature>
<gene>
    <name evidence="2" type="ORF">LTR16_009751</name>
</gene>
<evidence type="ECO:0000256" key="1">
    <source>
        <dbReference type="SAM" id="MobiDB-lite"/>
    </source>
</evidence>
<feature type="non-terminal residue" evidence="2">
    <location>
        <position position="150"/>
    </location>
</feature>
<feature type="compositionally biased region" description="Basic and acidic residues" evidence="1">
    <location>
        <begin position="61"/>
        <end position="70"/>
    </location>
</feature>
<organism evidence="2 3">
    <name type="scientific">Cryomyces antarcticus</name>
    <dbReference type="NCBI Taxonomy" id="329879"/>
    <lineage>
        <taxon>Eukaryota</taxon>
        <taxon>Fungi</taxon>
        <taxon>Dikarya</taxon>
        <taxon>Ascomycota</taxon>
        <taxon>Pezizomycotina</taxon>
        <taxon>Dothideomycetes</taxon>
        <taxon>Dothideomycetes incertae sedis</taxon>
        <taxon>Cryomyces</taxon>
    </lineage>
</organism>
<feature type="compositionally biased region" description="Low complexity" evidence="1">
    <location>
        <begin position="28"/>
        <end position="43"/>
    </location>
</feature>
<accession>A0ABR0M2E2</accession>
<proteinExistence type="predicted"/>
<protein>
    <submittedName>
        <fullName evidence="2">Uncharacterized protein</fullName>
    </submittedName>
</protein>
<evidence type="ECO:0000313" key="2">
    <source>
        <dbReference type="EMBL" id="KAK5277464.1"/>
    </source>
</evidence>
<dbReference type="Proteomes" id="UP001357485">
    <property type="component" value="Unassembled WGS sequence"/>
</dbReference>
<dbReference type="EMBL" id="JAVRRA010002617">
    <property type="protein sequence ID" value="KAK5277464.1"/>
    <property type="molecule type" value="Genomic_DNA"/>
</dbReference>
<evidence type="ECO:0000313" key="3">
    <source>
        <dbReference type="Proteomes" id="UP001357485"/>
    </source>
</evidence>
<sequence length="150" mass="16989">MAMESARIRAAMIGEALSPPSPQDPIPTSNSVTTSTWVTTSTSDVAISTTAPKNRPAWVGKPERDRKEKERRERALELAAQWAEEEIEREHERALEEEAERIRLVMGRYHVKLSMNVNWGKLDSVTTQGPRWDKEGHLTSGPYMLMMTGR</sequence>